<feature type="transmembrane region" description="Helical" evidence="6">
    <location>
        <begin position="369"/>
        <end position="388"/>
    </location>
</feature>
<comment type="caution">
    <text evidence="8">The sequence shown here is derived from an EMBL/GenBank/DDBJ whole genome shotgun (WGS) entry which is preliminary data.</text>
</comment>
<evidence type="ECO:0000313" key="9">
    <source>
        <dbReference type="Proteomes" id="UP000660729"/>
    </source>
</evidence>
<feature type="transmembrane region" description="Helical" evidence="6">
    <location>
        <begin position="501"/>
        <end position="520"/>
    </location>
</feature>
<keyword evidence="4 6" id="KW-0472">Membrane</keyword>
<dbReference type="PANTHER" id="PTHR42718:SF1">
    <property type="entry name" value="LOW AFFINITY AMMONIUM TRANSPORTER"/>
    <property type="match status" value="1"/>
</dbReference>
<dbReference type="Gene3D" id="1.20.1250.20">
    <property type="entry name" value="MFS general substrate transporter like domains"/>
    <property type="match status" value="2"/>
</dbReference>
<feature type="transmembrane region" description="Helical" evidence="6">
    <location>
        <begin position="470"/>
        <end position="494"/>
    </location>
</feature>
<feature type="transmembrane region" description="Helical" evidence="6">
    <location>
        <begin position="208"/>
        <end position="224"/>
    </location>
</feature>
<dbReference type="SUPFAM" id="SSF103473">
    <property type="entry name" value="MFS general substrate transporter"/>
    <property type="match status" value="1"/>
</dbReference>
<reference evidence="8" key="1">
    <citation type="submission" date="2020-04" db="EMBL/GenBank/DDBJ databases">
        <title>Draft genome resource of the tomato pathogen Pseudocercospora fuligena.</title>
        <authorList>
            <person name="Zaccaron A."/>
        </authorList>
    </citation>
    <scope>NUCLEOTIDE SEQUENCE</scope>
    <source>
        <strain evidence="8">PF001</strain>
    </source>
</reference>
<dbReference type="AlphaFoldDB" id="A0A8H6RAW1"/>
<organism evidence="8 9">
    <name type="scientific">Pseudocercospora fuligena</name>
    <dbReference type="NCBI Taxonomy" id="685502"/>
    <lineage>
        <taxon>Eukaryota</taxon>
        <taxon>Fungi</taxon>
        <taxon>Dikarya</taxon>
        <taxon>Ascomycota</taxon>
        <taxon>Pezizomycotina</taxon>
        <taxon>Dothideomycetes</taxon>
        <taxon>Dothideomycetidae</taxon>
        <taxon>Mycosphaerellales</taxon>
        <taxon>Mycosphaerellaceae</taxon>
        <taxon>Pseudocercospora</taxon>
    </lineage>
</organism>
<evidence type="ECO:0000256" key="4">
    <source>
        <dbReference type="ARBA" id="ARBA00023136"/>
    </source>
</evidence>
<feature type="transmembrane region" description="Helical" evidence="6">
    <location>
        <begin position="236"/>
        <end position="256"/>
    </location>
</feature>
<dbReference type="InterPro" id="IPR011701">
    <property type="entry name" value="MFS"/>
</dbReference>
<feature type="compositionally biased region" description="Basic and acidic residues" evidence="5">
    <location>
        <begin position="40"/>
        <end position="52"/>
    </location>
</feature>
<dbReference type="GO" id="GO:0016020">
    <property type="term" value="C:membrane"/>
    <property type="evidence" value="ECO:0007669"/>
    <property type="project" value="UniProtKB-SubCell"/>
</dbReference>
<feature type="transmembrane region" description="Helical" evidence="6">
    <location>
        <begin position="400"/>
        <end position="418"/>
    </location>
</feature>
<dbReference type="Proteomes" id="UP000660729">
    <property type="component" value="Unassembled WGS sequence"/>
</dbReference>
<feature type="domain" description="Major facilitator superfamily (MFS) profile" evidence="7">
    <location>
        <begin position="166"/>
        <end position="638"/>
    </location>
</feature>
<sequence length="638" mass="70141">MDPIDTDNHPDEEMPLSMDRDVHHDSDLDTMERTPSPYYDENRRSRSDRRVAFIDVPEQSETAAWDEQTIERTPYADLEGQRHSRWSHEFDVTEVPLASTHPDLEGQRHSRWSHEFDMTDVPLDGPASTHHDEKQYDAIEIEGYHHDEKDSEPPKDTNLNFPLWKEVLFIGVTVMANFLSLAALAQSLAAQSIIARSLNVTNVADESWFSASYSLTAGTFVLISGRLGDIFSHKRLLIGGYLILGLWSILAGLSHYTHSQIFFDVCRAMQGIGSAAMIPNALALIGRAYEKGMKKNLIFALFGAMAPWGAVSGFFFASLFGQLVWWPWLFWSYGIAALFLACAAVIAVPGRPEVNMLADDKSRSQRPGMDWTGSVLGVTSLVLINVAWNNAPAYGWGTPHVYVLLILGVLALGAFFWVESQASSPILPLSQLTWTVSYTLLLLACGWGSFGIWLYYIFRFLSELRHLTPLAMSAQITPVLVCGLLAAGTSGLLLTHAPVAFIMMLSMFAFATSSILVGTLPVEQTYWAQTFVVMIIAPFAMDMSFPAASVILSNAMSQEHQGLAASLIVTVVQYSISIALGIAGTVETSIVSKSQAMTPEGVLAGIRAACYTSIGLASVGAILGVLFFVLTMIRFMRI</sequence>
<evidence type="ECO:0000256" key="5">
    <source>
        <dbReference type="SAM" id="MobiDB-lite"/>
    </source>
</evidence>
<feature type="transmembrane region" description="Helical" evidence="6">
    <location>
        <begin position="438"/>
        <end position="458"/>
    </location>
</feature>
<comment type="subcellular location">
    <subcellularLocation>
        <location evidence="1">Membrane</location>
        <topology evidence="1">Multi-pass membrane protein</topology>
    </subcellularLocation>
</comment>
<accession>A0A8H6RAW1</accession>
<dbReference type="GO" id="GO:0022857">
    <property type="term" value="F:transmembrane transporter activity"/>
    <property type="evidence" value="ECO:0007669"/>
    <property type="project" value="InterPro"/>
</dbReference>
<name>A0A8H6RAW1_9PEZI</name>
<gene>
    <name evidence="8" type="ORF">HII31_11681</name>
</gene>
<keyword evidence="9" id="KW-1185">Reference proteome</keyword>
<feature type="transmembrane region" description="Helical" evidence="6">
    <location>
        <begin position="297"/>
        <end position="319"/>
    </location>
</feature>
<dbReference type="InterPro" id="IPR036259">
    <property type="entry name" value="MFS_trans_sf"/>
</dbReference>
<evidence type="ECO:0000256" key="3">
    <source>
        <dbReference type="ARBA" id="ARBA00022989"/>
    </source>
</evidence>
<dbReference type="InterPro" id="IPR020846">
    <property type="entry name" value="MFS_dom"/>
</dbReference>
<feature type="region of interest" description="Disordered" evidence="5">
    <location>
        <begin position="1"/>
        <end position="54"/>
    </location>
</feature>
<feature type="transmembrane region" description="Helical" evidence="6">
    <location>
        <begin position="268"/>
        <end position="285"/>
    </location>
</feature>
<feature type="transmembrane region" description="Helical" evidence="6">
    <location>
        <begin position="564"/>
        <end position="586"/>
    </location>
</feature>
<feature type="transmembrane region" description="Helical" evidence="6">
    <location>
        <begin position="325"/>
        <end position="348"/>
    </location>
</feature>
<dbReference type="PANTHER" id="PTHR42718">
    <property type="entry name" value="MAJOR FACILITATOR SUPERFAMILY MULTIDRUG TRANSPORTER MFSC"/>
    <property type="match status" value="1"/>
</dbReference>
<protein>
    <submittedName>
        <fullName evidence="8">Low affinity ammonium transporter</fullName>
    </submittedName>
</protein>
<keyword evidence="3 6" id="KW-1133">Transmembrane helix</keyword>
<evidence type="ECO:0000256" key="6">
    <source>
        <dbReference type="SAM" id="Phobius"/>
    </source>
</evidence>
<dbReference type="OrthoDB" id="2428527at2759"/>
<feature type="transmembrane region" description="Helical" evidence="6">
    <location>
        <begin position="606"/>
        <end position="633"/>
    </location>
</feature>
<dbReference type="PROSITE" id="PS50850">
    <property type="entry name" value="MFS"/>
    <property type="match status" value="1"/>
</dbReference>
<evidence type="ECO:0000259" key="7">
    <source>
        <dbReference type="PROSITE" id="PS50850"/>
    </source>
</evidence>
<feature type="transmembrane region" description="Helical" evidence="6">
    <location>
        <begin position="167"/>
        <end position="188"/>
    </location>
</feature>
<dbReference type="Pfam" id="PF07690">
    <property type="entry name" value="MFS_1"/>
    <property type="match status" value="1"/>
</dbReference>
<dbReference type="CDD" id="cd17476">
    <property type="entry name" value="MFS_Amf1_MDR_like"/>
    <property type="match status" value="1"/>
</dbReference>
<evidence type="ECO:0000256" key="1">
    <source>
        <dbReference type="ARBA" id="ARBA00004141"/>
    </source>
</evidence>
<dbReference type="EMBL" id="JABCIY010000241">
    <property type="protein sequence ID" value="KAF7187072.1"/>
    <property type="molecule type" value="Genomic_DNA"/>
</dbReference>
<feature type="transmembrane region" description="Helical" evidence="6">
    <location>
        <begin position="526"/>
        <end position="552"/>
    </location>
</feature>
<proteinExistence type="predicted"/>
<keyword evidence="2 6" id="KW-0812">Transmembrane</keyword>
<evidence type="ECO:0000313" key="8">
    <source>
        <dbReference type="EMBL" id="KAF7187072.1"/>
    </source>
</evidence>
<evidence type="ECO:0000256" key="2">
    <source>
        <dbReference type="ARBA" id="ARBA00022692"/>
    </source>
</evidence>
<feature type="compositionally biased region" description="Basic and acidic residues" evidence="5">
    <location>
        <begin position="1"/>
        <end position="32"/>
    </location>
</feature>